<dbReference type="Pfam" id="PF00356">
    <property type="entry name" value="LacI"/>
    <property type="match status" value="1"/>
</dbReference>
<evidence type="ECO:0000256" key="1">
    <source>
        <dbReference type="ARBA" id="ARBA00023015"/>
    </source>
</evidence>
<dbReference type="Pfam" id="PF13377">
    <property type="entry name" value="Peripla_BP_3"/>
    <property type="match status" value="1"/>
</dbReference>
<keyword evidence="6" id="KW-1185">Reference proteome</keyword>
<dbReference type="InterPro" id="IPR028082">
    <property type="entry name" value="Peripla_BP_I"/>
</dbReference>
<keyword evidence="1" id="KW-0805">Transcription regulation</keyword>
<evidence type="ECO:0000256" key="2">
    <source>
        <dbReference type="ARBA" id="ARBA00023125"/>
    </source>
</evidence>
<keyword evidence="2" id="KW-0238">DNA-binding</keyword>
<feature type="domain" description="HTH lacI-type" evidence="4">
    <location>
        <begin position="13"/>
        <end position="67"/>
    </location>
</feature>
<comment type="caution">
    <text evidence="5">The sequence shown here is derived from an EMBL/GenBank/DDBJ whole genome shotgun (WGS) entry which is preliminary data.</text>
</comment>
<dbReference type="PANTHER" id="PTHR30146:SF33">
    <property type="entry name" value="TRANSCRIPTIONAL REGULATOR"/>
    <property type="match status" value="1"/>
</dbReference>
<dbReference type="InterPro" id="IPR010982">
    <property type="entry name" value="Lambda_DNA-bd_dom_sf"/>
</dbReference>
<dbReference type="SMART" id="SM00354">
    <property type="entry name" value="HTH_LACI"/>
    <property type="match status" value="1"/>
</dbReference>
<protein>
    <submittedName>
        <fullName evidence="5">LacI family gluconate utilization system Gnt-I transcriptional repressor</fullName>
    </submittedName>
</protein>
<organism evidence="5 6">
    <name type="scientific">Rhizobium halophytocola</name>
    <dbReference type="NCBI Taxonomy" id="735519"/>
    <lineage>
        <taxon>Bacteria</taxon>
        <taxon>Pseudomonadati</taxon>
        <taxon>Pseudomonadota</taxon>
        <taxon>Alphaproteobacteria</taxon>
        <taxon>Hyphomicrobiales</taxon>
        <taxon>Rhizobiaceae</taxon>
        <taxon>Rhizobium/Agrobacterium group</taxon>
        <taxon>Rhizobium</taxon>
    </lineage>
</organism>
<dbReference type="PROSITE" id="PS50932">
    <property type="entry name" value="HTH_LACI_2"/>
    <property type="match status" value="1"/>
</dbReference>
<dbReference type="Proteomes" id="UP000759443">
    <property type="component" value="Unassembled WGS sequence"/>
</dbReference>
<sequence length="350" mass="38008">MEDRRNDGQRPPATLASIAARVGVSANTVSRALRAPDTVRPELRRKIATAMEDLNYVPNRLAGGLAGTRSDLVGVVVTSLYYSEFATIVDRLQSTLLASNLHVMLANTRYDADEELKLVRSMLSWRPAAIAIIGVDHHPKVNDLLRHSGVPIVEMWDLDGDVIDSAAGLDHGEIGAAQARHLIERGYRNLAFLGSMREIDARAAKRAAGMRRLAERQGLPPVVMKTRAEPGHPDLGEALCLELLADNPAIDGIVCNSDTVAYGVLRGLRKLAKNVPEDVGVIGFGDAEASACLTPTLSSVRPDRDNIGRLSAEIILERLRDKPSRIAPIDWDIVARDSSRRGMPTIGNDM</sequence>
<dbReference type="PANTHER" id="PTHR30146">
    <property type="entry name" value="LACI-RELATED TRANSCRIPTIONAL REPRESSOR"/>
    <property type="match status" value="1"/>
</dbReference>
<reference evidence="5 6" key="1">
    <citation type="submission" date="2021-03" db="EMBL/GenBank/DDBJ databases">
        <title>Genomic Encyclopedia of Type Strains, Phase IV (KMG-IV): sequencing the most valuable type-strain genomes for metagenomic binning, comparative biology and taxonomic classification.</title>
        <authorList>
            <person name="Goeker M."/>
        </authorList>
    </citation>
    <scope>NUCLEOTIDE SEQUENCE [LARGE SCALE GENOMIC DNA]</scope>
    <source>
        <strain evidence="5 6">DSM 21600</strain>
    </source>
</reference>
<keyword evidence="3" id="KW-0804">Transcription</keyword>
<gene>
    <name evidence="5" type="ORF">J2Z17_004439</name>
</gene>
<evidence type="ECO:0000256" key="3">
    <source>
        <dbReference type="ARBA" id="ARBA00023163"/>
    </source>
</evidence>
<dbReference type="SUPFAM" id="SSF47413">
    <property type="entry name" value="lambda repressor-like DNA-binding domains"/>
    <property type="match status" value="1"/>
</dbReference>
<name>A0ABS4E4V4_9HYPH</name>
<accession>A0ABS4E4V4</accession>
<evidence type="ECO:0000313" key="5">
    <source>
        <dbReference type="EMBL" id="MBP1852980.1"/>
    </source>
</evidence>
<dbReference type="Gene3D" id="1.10.260.40">
    <property type="entry name" value="lambda repressor-like DNA-binding domains"/>
    <property type="match status" value="1"/>
</dbReference>
<dbReference type="CDD" id="cd01575">
    <property type="entry name" value="PBP1_GntR"/>
    <property type="match status" value="1"/>
</dbReference>
<evidence type="ECO:0000313" key="6">
    <source>
        <dbReference type="Proteomes" id="UP000759443"/>
    </source>
</evidence>
<dbReference type="InterPro" id="IPR000843">
    <property type="entry name" value="HTH_LacI"/>
</dbReference>
<dbReference type="SUPFAM" id="SSF53822">
    <property type="entry name" value="Periplasmic binding protein-like I"/>
    <property type="match status" value="1"/>
</dbReference>
<dbReference type="Gene3D" id="3.40.50.2300">
    <property type="match status" value="2"/>
</dbReference>
<proteinExistence type="predicted"/>
<dbReference type="InterPro" id="IPR046335">
    <property type="entry name" value="LacI/GalR-like_sensor"/>
</dbReference>
<dbReference type="CDD" id="cd01392">
    <property type="entry name" value="HTH_LacI"/>
    <property type="match status" value="1"/>
</dbReference>
<evidence type="ECO:0000259" key="4">
    <source>
        <dbReference type="PROSITE" id="PS50932"/>
    </source>
</evidence>
<dbReference type="EMBL" id="JAGGJU010000014">
    <property type="protein sequence ID" value="MBP1852980.1"/>
    <property type="molecule type" value="Genomic_DNA"/>
</dbReference>
<dbReference type="RefSeq" id="WP_209948309.1">
    <property type="nucleotide sequence ID" value="NZ_JAGGJU010000014.1"/>
</dbReference>